<feature type="transmembrane region" description="Helical" evidence="5">
    <location>
        <begin position="339"/>
        <end position="359"/>
    </location>
</feature>
<dbReference type="SMART" id="SM00267">
    <property type="entry name" value="GGDEF"/>
    <property type="match status" value="1"/>
</dbReference>
<proteinExistence type="predicted"/>
<dbReference type="InterPro" id="IPR029787">
    <property type="entry name" value="Nucleotide_cyclase"/>
</dbReference>
<dbReference type="RefSeq" id="WP_139248875.1">
    <property type="nucleotide sequence ID" value="NZ_FQVF01000010.1"/>
</dbReference>
<dbReference type="SUPFAM" id="SSF55073">
    <property type="entry name" value="Nucleotide cyclase"/>
    <property type="match status" value="1"/>
</dbReference>
<sequence length="734" mass="83281">MKQLQTAFFYFISLFFATALLCLPANVSAQDMNLDDGWEYAWGDSAFNSDGVPLWTQQNSLADWQPIAFPADPPARGAHDNVWFRIKLPQHVYRDPVFYASSIDLLAEVYLDGELIYKHGQLDQNGVGVFAGWPWHMITLPENFAGKTLYFRVYSNYINIGFWGERKLTERVDALKQIIEESLQGFIVAGVTIFIALMAAIFAMLKGQRRQFLNVCLFSLAAAGLVLGDIPAMKLIWDQPLLWNYIGAYAYFLLPIPMFMLLAEWLSDAGLEVRHFQWLWRAHFVFLLLAAIGSVSGLLHLTQLYPAFDGMFIVTLLLLVVFVLLVFNRVRLEQKLLILAYFGFCSVMMLDMAVAHNWISWSSVPVSSGALLFSVAIIGLSFNHYLSTQRRLAKLNISLESKVIERTEQLSIMVKQEALRANGLLFQQEKLEIVSDIIFELESCHTLEVGIEKIANNIEALCAPFSGVFSIAVTDEWRNVHSWGHTIDAPLPKNTALIKLKFNNEQGVFPFRVVNQQGSVRYVALLQVQATGVLNGYPVAHFMKLLKRAVEKINITLANIALREELQRFSYEDELTGLKNRRFFSEVMEHEIASAEQNQEALSLLICDIDYFKKFNDTYGHPAGDEALKTLASLLSHFFHEGDIVCRLGGEEFVVVMPRVTSEDCLRKAEQLRAAVEKTQIEYEGYLLENITISIGISNWPELISDPRQLFQQTDSALYQAKESGRNCIRITEK</sequence>
<dbReference type="GO" id="GO:0052621">
    <property type="term" value="F:diguanylate cyclase activity"/>
    <property type="evidence" value="ECO:0007669"/>
    <property type="project" value="UniProtKB-EC"/>
</dbReference>
<dbReference type="GO" id="GO:1902201">
    <property type="term" value="P:negative regulation of bacterial-type flagellum-dependent cell motility"/>
    <property type="evidence" value="ECO:0007669"/>
    <property type="project" value="TreeGrafter"/>
</dbReference>
<comment type="cofactor">
    <cofactor evidence="1">
        <name>Mg(2+)</name>
        <dbReference type="ChEBI" id="CHEBI:18420"/>
    </cofactor>
</comment>
<reference evidence="9" key="1">
    <citation type="submission" date="2016-11" db="EMBL/GenBank/DDBJ databases">
        <authorList>
            <person name="Varghese N."/>
            <person name="Submissions S."/>
        </authorList>
    </citation>
    <scope>NUCLEOTIDE SEQUENCE [LARGE SCALE GENOMIC DNA]</scope>
    <source>
        <strain evidence="9">DSM 16579</strain>
    </source>
</reference>
<dbReference type="SUPFAM" id="SSF49785">
    <property type="entry name" value="Galactose-binding domain-like"/>
    <property type="match status" value="1"/>
</dbReference>
<evidence type="ECO:0000313" key="9">
    <source>
        <dbReference type="Proteomes" id="UP000184517"/>
    </source>
</evidence>
<dbReference type="Pfam" id="PF00990">
    <property type="entry name" value="GGDEF"/>
    <property type="match status" value="1"/>
</dbReference>
<dbReference type="Gene3D" id="3.30.70.270">
    <property type="match status" value="1"/>
</dbReference>
<feature type="signal peptide" evidence="6">
    <location>
        <begin position="1"/>
        <end position="29"/>
    </location>
</feature>
<evidence type="ECO:0000259" key="7">
    <source>
        <dbReference type="PROSITE" id="PS50887"/>
    </source>
</evidence>
<name>A0A1M5DWI5_9GAMM</name>
<protein>
    <recommendedName>
        <fullName evidence="2">diguanylate cyclase</fullName>
        <ecNumber evidence="2">2.7.7.65</ecNumber>
    </recommendedName>
</protein>
<feature type="domain" description="GGDEF" evidence="7">
    <location>
        <begin position="600"/>
        <end position="734"/>
    </location>
</feature>
<feature type="transmembrane region" description="Helical" evidence="5">
    <location>
        <begin position="212"/>
        <end position="230"/>
    </location>
</feature>
<dbReference type="PROSITE" id="PS50887">
    <property type="entry name" value="GGDEF"/>
    <property type="match status" value="1"/>
</dbReference>
<dbReference type="GO" id="GO:0043709">
    <property type="term" value="P:cell adhesion involved in single-species biofilm formation"/>
    <property type="evidence" value="ECO:0007669"/>
    <property type="project" value="TreeGrafter"/>
</dbReference>
<dbReference type="EC" id="2.7.7.65" evidence="2"/>
<dbReference type="Proteomes" id="UP000184517">
    <property type="component" value="Unassembled WGS sequence"/>
</dbReference>
<feature type="transmembrane region" description="Helical" evidence="5">
    <location>
        <begin position="185"/>
        <end position="205"/>
    </location>
</feature>
<dbReference type="InterPro" id="IPR050469">
    <property type="entry name" value="Diguanylate_Cyclase"/>
</dbReference>
<evidence type="ECO:0000256" key="5">
    <source>
        <dbReference type="SAM" id="Phobius"/>
    </source>
</evidence>
<feature type="transmembrane region" description="Helical" evidence="5">
    <location>
        <begin position="365"/>
        <end position="386"/>
    </location>
</feature>
<keyword evidence="5" id="KW-0812">Transmembrane</keyword>
<dbReference type="CDD" id="cd01949">
    <property type="entry name" value="GGDEF"/>
    <property type="match status" value="1"/>
</dbReference>
<gene>
    <name evidence="8" type="ORF">SAMN02745753_02523</name>
</gene>
<evidence type="ECO:0000256" key="2">
    <source>
        <dbReference type="ARBA" id="ARBA00012528"/>
    </source>
</evidence>
<dbReference type="PANTHER" id="PTHR45138">
    <property type="entry name" value="REGULATORY COMPONENTS OF SENSORY TRANSDUCTION SYSTEM"/>
    <property type="match status" value="1"/>
</dbReference>
<keyword evidence="9" id="KW-1185">Reference proteome</keyword>
<evidence type="ECO:0000256" key="4">
    <source>
        <dbReference type="SAM" id="Coils"/>
    </source>
</evidence>
<dbReference type="InterPro" id="IPR043128">
    <property type="entry name" value="Rev_trsase/Diguanyl_cyclase"/>
</dbReference>
<keyword evidence="5" id="KW-1133">Transmembrane helix</keyword>
<dbReference type="InterPro" id="IPR008979">
    <property type="entry name" value="Galactose-bd-like_sf"/>
</dbReference>
<accession>A0A1M5DWI5</accession>
<dbReference type="GO" id="GO:0005886">
    <property type="term" value="C:plasma membrane"/>
    <property type="evidence" value="ECO:0007669"/>
    <property type="project" value="TreeGrafter"/>
</dbReference>
<feature type="transmembrane region" description="Helical" evidence="5">
    <location>
        <begin position="242"/>
        <end position="266"/>
    </location>
</feature>
<evidence type="ECO:0000256" key="6">
    <source>
        <dbReference type="SAM" id="SignalP"/>
    </source>
</evidence>
<comment type="catalytic activity">
    <reaction evidence="3">
        <text>2 GTP = 3',3'-c-di-GMP + 2 diphosphate</text>
        <dbReference type="Rhea" id="RHEA:24898"/>
        <dbReference type="ChEBI" id="CHEBI:33019"/>
        <dbReference type="ChEBI" id="CHEBI:37565"/>
        <dbReference type="ChEBI" id="CHEBI:58805"/>
        <dbReference type="EC" id="2.7.7.65"/>
    </reaction>
</comment>
<feature type="transmembrane region" description="Helical" evidence="5">
    <location>
        <begin position="307"/>
        <end position="327"/>
    </location>
</feature>
<dbReference type="FunFam" id="3.30.70.270:FF:000001">
    <property type="entry name" value="Diguanylate cyclase domain protein"/>
    <property type="match status" value="1"/>
</dbReference>
<dbReference type="OrthoDB" id="9803824at2"/>
<dbReference type="NCBIfam" id="TIGR00254">
    <property type="entry name" value="GGDEF"/>
    <property type="match status" value="1"/>
</dbReference>
<evidence type="ECO:0000313" key="8">
    <source>
        <dbReference type="EMBL" id="SHF71191.1"/>
    </source>
</evidence>
<evidence type="ECO:0000256" key="3">
    <source>
        <dbReference type="ARBA" id="ARBA00034247"/>
    </source>
</evidence>
<dbReference type="AlphaFoldDB" id="A0A1M5DWI5"/>
<keyword evidence="5" id="KW-0472">Membrane</keyword>
<feature type="chain" id="PRO_5009909654" description="diguanylate cyclase" evidence="6">
    <location>
        <begin position="30"/>
        <end position="734"/>
    </location>
</feature>
<keyword evidence="6" id="KW-0732">Signal</keyword>
<organism evidence="8 9">
    <name type="scientific">Marinomonas polaris DSM 16579</name>
    <dbReference type="NCBI Taxonomy" id="1122206"/>
    <lineage>
        <taxon>Bacteria</taxon>
        <taxon>Pseudomonadati</taxon>
        <taxon>Pseudomonadota</taxon>
        <taxon>Gammaproteobacteria</taxon>
        <taxon>Oceanospirillales</taxon>
        <taxon>Oceanospirillaceae</taxon>
        <taxon>Marinomonas</taxon>
    </lineage>
</organism>
<keyword evidence="4" id="KW-0175">Coiled coil</keyword>
<dbReference type="PANTHER" id="PTHR45138:SF9">
    <property type="entry name" value="DIGUANYLATE CYCLASE DGCM-RELATED"/>
    <property type="match status" value="1"/>
</dbReference>
<evidence type="ECO:0000256" key="1">
    <source>
        <dbReference type="ARBA" id="ARBA00001946"/>
    </source>
</evidence>
<dbReference type="EMBL" id="FQVF01000010">
    <property type="protein sequence ID" value="SHF71191.1"/>
    <property type="molecule type" value="Genomic_DNA"/>
</dbReference>
<dbReference type="STRING" id="1122206.SAMN02745753_02523"/>
<feature type="transmembrane region" description="Helical" evidence="5">
    <location>
        <begin position="278"/>
        <end position="301"/>
    </location>
</feature>
<feature type="coiled-coil region" evidence="4">
    <location>
        <begin position="662"/>
        <end position="689"/>
    </location>
</feature>
<dbReference type="InterPro" id="IPR000160">
    <property type="entry name" value="GGDEF_dom"/>
</dbReference>